<feature type="domain" description="ABC transmembrane type-2" evidence="9">
    <location>
        <begin position="35"/>
        <end position="253"/>
    </location>
</feature>
<dbReference type="PROSITE" id="PS51012">
    <property type="entry name" value="ABC_TM2"/>
    <property type="match status" value="1"/>
</dbReference>
<feature type="transmembrane region" description="Helical" evidence="8">
    <location>
        <begin position="106"/>
        <end position="133"/>
    </location>
</feature>
<protein>
    <submittedName>
        <fullName evidence="10">ABC transporter permease</fullName>
    </submittedName>
</protein>
<feature type="transmembrane region" description="Helical" evidence="8">
    <location>
        <begin position="201"/>
        <end position="220"/>
    </location>
</feature>
<keyword evidence="5 8" id="KW-0812">Transmembrane</keyword>
<feature type="transmembrane region" description="Helical" evidence="8">
    <location>
        <begin position="232"/>
        <end position="251"/>
    </location>
</feature>
<keyword evidence="3" id="KW-1003">Cell membrane</keyword>
<dbReference type="GO" id="GO:0043190">
    <property type="term" value="C:ATP-binding cassette (ABC) transporter complex"/>
    <property type="evidence" value="ECO:0007669"/>
    <property type="project" value="InterPro"/>
</dbReference>
<keyword evidence="4" id="KW-0997">Cell inner membrane</keyword>
<feature type="transmembrane region" description="Helical" evidence="8">
    <location>
        <begin position="176"/>
        <end position="194"/>
    </location>
</feature>
<evidence type="ECO:0000256" key="6">
    <source>
        <dbReference type="ARBA" id="ARBA00022989"/>
    </source>
</evidence>
<feature type="transmembrane region" description="Helical" evidence="8">
    <location>
        <begin position="140"/>
        <end position="170"/>
    </location>
</feature>
<feature type="transmembrane region" description="Helical" evidence="8">
    <location>
        <begin position="37"/>
        <end position="59"/>
    </location>
</feature>
<reference evidence="11" key="1">
    <citation type="journal article" date="2022" name="Microbiol. Resour. Announc.">
        <title>Draft Genome Sequence of a Methanogenic Archaeon from West Spitsbergen Permafrost.</title>
        <authorList>
            <person name="Trubitsyn V."/>
            <person name="Rivkina E."/>
            <person name="Shcherbakova V."/>
        </authorList>
    </citation>
    <scope>NUCLEOTIDE SEQUENCE [LARGE SCALE GENOMIC DNA]</scope>
    <source>
        <strain evidence="11">VT</strain>
    </source>
</reference>
<dbReference type="InterPro" id="IPR000412">
    <property type="entry name" value="ABC_2_transport"/>
</dbReference>
<keyword evidence="6 8" id="KW-1133">Transmembrane helix</keyword>
<accession>A0A8T5UTM1</accession>
<dbReference type="InterPro" id="IPR047817">
    <property type="entry name" value="ABC2_TM_bact-type"/>
</dbReference>
<organism evidence="10 11">
    <name type="scientific">Methanobacterium spitsbergense</name>
    <dbReference type="NCBI Taxonomy" id="2874285"/>
    <lineage>
        <taxon>Archaea</taxon>
        <taxon>Methanobacteriati</taxon>
        <taxon>Methanobacteriota</taxon>
        <taxon>Methanomada group</taxon>
        <taxon>Methanobacteria</taxon>
        <taxon>Methanobacteriales</taxon>
        <taxon>Methanobacteriaceae</taxon>
        <taxon>Methanobacterium</taxon>
    </lineage>
</organism>
<keyword evidence="7 8" id="KW-0472">Membrane</keyword>
<evidence type="ECO:0000256" key="2">
    <source>
        <dbReference type="ARBA" id="ARBA00022448"/>
    </source>
</evidence>
<dbReference type="AlphaFoldDB" id="A0A8T5UTM1"/>
<evidence type="ECO:0000256" key="7">
    <source>
        <dbReference type="ARBA" id="ARBA00023136"/>
    </source>
</evidence>
<gene>
    <name evidence="10" type="ORF">K8N75_13670</name>
</gene>
<dbReference type="InterPro" id="IPR013525">
    <property type="entry name" value="ABC2_TM"/>
</dbReference>
<comment type="caution">
    <text evidence="10">The sequence shown here is derived from an EMBL/GenBank/DDBJ whole genome shotgun (WGS) entry which is preliminary data.</text>
</comment>
<dbReference type="Proteomes" id="UP000825933">
    <property type="component" value="Unassembled WGS sequence"/>
</dbReference>
<dbReference type="GO" id="GO:0140359">
    <property type="term" value="F:ABC-type transporter activity"/>
    <property type="evidence" value="ECO:0007669"/>
    <property type="project" value="InterPro"/>
</dbReference>
<evidence type="ECO:0000313" key="11">
    <source>
        <dbReference type="Proteomes" id="UP000825933"/>
    </source>
</evidence>
<proteinExistence type="predicted"/>
<dbReference type="EMBL" id="JAIOUQ010000017">
    <property type="protein sequence ID" value="MBZ2167088.1"/>
    <property type="molecule type" value="Genomic_DNA"/>
</dbReference>
<evidence type="ECO:0000256" key="1">
    <source>
        <dbReference type="ARBA" id="ARBA00004429"/>
    </source>
</evidence>
<dbReference type="GO" id="GO:0015920">
    <property type="term" value="P:lipopolysaccharide transport"/>
    <property type="evidence" value="ECO:0007669"/>
    <property type="project" value="TreeGrafter"/>
</dbReference>
<dbReference type="PANTHER" id="PTHR30413:SF8">
    <property type="entry name" value="TRANSPORT PERMEASE PROTEIN"/>
    <property type="match status" value="1"/>
</dbReference>
<sequence length="261" mass="30001">MINEHRFFANFGKYRYLLIQLVKKDIQVRYRNSMLGIFWSFLEPLLTMIIMTIIFAFIFKRSIPNFPVYYLIGRVTFGLFQMGTMGSMTSIISNVHILKSVYVPKYLYSLAAVLSNFFTFLLSLIILFAVMIATNVQFTIYIIFASLPVIVLLIMTLGVGLILATVTVFFRDIEHLYGVFVMLLMYASAVFYPANIIPPQYQIILTLNPVYAIIDCLRTVLLNGTLYNPLTLLYATVFALVSLVVGMALFYKYQNKFLLHL</sequence>
<evidence type="ECO:0000256" key="3">
    <source>
        <dbReference type="ARBA" id="ARBA00022475"/>
    </source>
</evidence>
<dbReference type="PRINTS" id="PR00164">
    <property type="entry name" value="ABC2TRNSPORT"/>
</dbReference>
<evidence type="ECO:0000256" key="4">
    <source>
        <dbReference type="ARBA" id="ARBA00022519"/>
    </source>
</evidence>
<comment type="subcellular location">
    <subcellularLocation>
        <location evidence="1">Cell inner membrane</location>
        <topology evidence="1">Multi-pass membrane protein</topology>
    </subcellularLocation>
</comment>
<evidence type="ECO:0000259" key="9">
    <source>
        <dbReference type="PROSITE" id="PS51012"/>
    </source>
</evidence>
<keyword evidence="2" id="KW-0813">Transport</keyword>
<keyword evidence="11" id="KW-1185">Reference proteome</keyword>
<evidence type="ECO:0000313" key="10">
    <source>
        <dbReference type="EMBL" id="MBZ2167088.1"/>
    </source>
</evidence>
<dbReference type="PANTHER" id="PTHR30413">
    <property type="entry name" value="INNER MEMBRANE TRANSPORT PERMEASE"/>
    <property type="match status" value="1"/>
</dbReference>
<name>A0A8T5UTM1_9EURY</name>
<evidence type="ECO:0000256" key="8">
    <source>
        <dbReference type="SAM" id="Phobius"/>
    </source>
</evidence>
<dbReference type="RefSeq" id="WP_223792624.1">
    <property type="nucleotide sequence ID" value="NZ_JAIOUQ010000017.1"/>
</dbReference>
<evidence type="ECO:0000256" key="5">
    <source>
        <dbReference type="ARBA" id="ARBA00022692"/>
    </source>
</evidence>
<feature type="transmembrane region" description="Helical" evidence="8">
    <location>
        <begin position="71"/>
        <end position="94"/>
    </location>
</feature>
<dbReference type="Pfam" id="PF01061">
    <property type="entry name" value="ABC2_membrane"/>
    <property type="match status" value="1"/>
</dbReference>